<dbReference type="EMBL" id="JACHNU010000001">
    <property type="protein sequence ID" value="MBB4661480.1"/>
    <property type="molecule type" value="Genomic_DNA"/>
</dbReference>
<dbReference type="PRINTS" id="PR01070">
    <property type="entry name" value="ACCCTRFRASEB"/>
</dbReference>
<proteinExistence type="inferred from homology"/>
<evidence type="ECO:0000259" key="3">
    <source>
        <dbReference type="PROSITE" id="PS50989"/>
    </source>
</evidence>
<keyword evidence="4" id="KW-0436">Ligase</keyword>
<evidence type="ECO:0000313" key="5">
    <source>
        <dbReference type="Proteomes" id="UP000585272"/>
    </source>
</evidence>
<dbReference type="GO" id="GO:0006633">
    <property type="term" value="P:fatty acid biosynthetic process"/>
    <property type="evidence" value="ECO:0007669"/>
    <property type="project" value="InterPro"/>
</dbReference>
<dbReference type="GO" id="GO:0003989">
    <property type="term" value="F:acetyl-CoA carboxylase activity"/>
    <property type="evidence" value="ECO:0007669"/>
    <property type="project" value="InterPro"/>
</dbReference>
<feature type="domain" description="CoA carboxyltransferase C-terminal" evidence="3">
    <location>
        <begin position="272"/>
        <end position="504"/>
    </location>
</feature>
<dbReference type="PROSITE" id="PS50989">
    <property type="entry name" value="COA_CT_CTER"/>
    <property type="match status" value="1"/>
</dbReference>
<evidence type="ECO:0000259" key="2">
    <source>
        <dbReference type="PROSITE" id="PS50980"/>
    </source>
</evidence>
<dbReference type="InterPro" id="IPR011762">
    <property type="entry name" value="COA_CT_N"/>
</dbReference>
<dbReference type="FunFam" id="3.90.226.10:FF:000016">
    <property type="entry name" value="Propionyl-CoA carboxylase, beta subunit"/>
    <property type="match status" value="1"/>
</dbReference>
<dbReference type="AlphaFoldDB" id="A0A840IC17"/>
<dbReference type="FunFam" id="3.90.226.10:FF:000017">
    <property type="entry name" value="Propionyl-CoA carboxylase subunit beta 5"/>
    <property type="match status" value="1"/>
</dbReference>
<feature type="domain" description="CoA carboxyltransferase N-terminal" evidence="2">
    <location>
        <begin position="6"/>
        <end position="265"/>
    </location>
</feature>
<evidence type="ECO:0000313" key="4">
    <source>
        <dbReference type="EMBL" id="MBB4661480.1"/>
    </source>
</evidence>
<sequence>MRQKAPETFEEKLGQLNELREEAIHSASAAAVEKQHAKGKYTARERIEKLLDPGSFQELDTFVRHRTHDFDMQKNRPWGDAVVTGHGTIDGRRVCVFSQDFTVVGGSLGEVMAEKMCKVMDLAAKIGCPVIGINDSGGARIQEGVVSLGGYGDVFLRNVKCSGVIPQISLIMGPCAGGAVYSPAITDFIFMVRETSHMFITGPDVIKTVTGEEPTFEELGGAMTHNSKSGVAHFASEDEDACLEDARYLFSFLPSNNLELPPRVAPSDDPQRMDAELDTVVPDSPNKPYDMRDVVRLVVDDGEFFEVHEHFATNIICGLARLDGFPVGIVGNQPASLAGVLDINASEKGARFVRTCDAFNIPIVTFCDVPGFLPGTAQEWGGIIRHGAKLLYAYAEATVPKITVITRKAYGGAYDVMASKHLGADFNFAWPQAEVAVMGPEGAVNIIYRRDIAGSPTPDERRRKLMDDYKARFANPYAAAERGYIDDVIVPHETRPKLIAALHTLQTKREPGPQRKHGNIPL</sequence>
<dbReference type="InterPro" id="IPR029045">
    <property type="entry name" value="ClpP/crotonase-like_dom_sf"/>
</dbReference>
<dbReference type="PROSITE" id="PS50980">
    <property type="entry name" value="COA_CT_NTER"/>
    <property type="match status" value="1"/>
</dbReference>
<comment type="caution">
    <text evidence="4">The sequence shown here is derived from an EMBL/GenBank/DDBJ whole genome shotgun (WGS) entry which is preliminary data.</text>
</comment>
<keyword evidence="5" id="KW-1185">Reference proteome</keyword>
<dbReference type="Pfam" id="PF01039">
    <property type="entry name" value="Carboxyl_trans"/>
    <property type="match status" value="1"/>
</dbReference>
<accession>A0A840IC17</accession>
<comment type="similarity">
    <text evidence="1">Belongs to the AccD/PCCB family.</text>
</comment>
<name>A0A840IC17_9ACTN</name>
<dbReference type="GO" id="GO:0015977">
    <property type="term" value="P:carbon fixation"/>
    <property type="evidence" value="ECO:0007669"/>
    <property type="project" value="UniProtKB-ARBA"/>
</dbReference>
<dbReference type="InterPro" id="IPR051047">
    <property type="entry name" value="AccD/PCCB"/>
</dbReference>
<dbReference type="GO" id="GO:0009317">
    <property type="term" value="C:acetyl-CoA carboxylase complex"/>
    <property type="evidence" value="ECO:0007669"/>
    <property type="project" value="InterPro"/>
</dbReference>
<dbReference type="PANTHER" id="PTHR43842">
    <property type="entry name" value="PROPIONYL-COA CARBOXYLASE BETA CHAIN"/>
    <property type="match status" value="1"/>
</dbReference>
<dbReference type="InterPro" id="IPR000438">
    <property type="entry name" value="Acetyl_CoA_COase_Trfase_b_su"/>
</dbReference>
<dbReference type="RefSeq" id="WP_183339686.1">
    <property type="nucleotide sequence ID" value="NZ_JACHNU010000001.1"/>
</dbReference>
<gene>
    <name evidence="4" type="ORF">BDZ31_001053</name>
</gene>
<dbReference type="Gene3D" id="3.90.226.10">
    <property type="entry name" value="2-enoyl-CoA Hydratase, Chain A, domain 1"/>
    <property type="match status" value="2"/>
</dbReference>
<protein>
    <submittedName>
        <fullName evidence="4">Propionyl-CoA carboxylase beta chain</fullName>
        <ecNumber evidence="4">6.4.1.3</ecNumber>
    </submittedName>
</protein>
<reference evidence="4 5" key="1">
    <citation type="submission" date="2020-08" db="EMBL/GenBank/DDBJ databases">
        <title>Genomic Encyclopedia of Archaeal and Bacterial Type Strains, Phase II (KMG-II): from individual species to whole genera.</title>
        <authorList>
            <person name="Goeker M."/>
        </authorList>
    </citation>
    <scope>NUCLEOTIDE SEQUENCE [LARGE SCALE GENOMIC DNA]</scope>
    <source>
        <strain evidence="4 5">DSM 23288</strain>
    </source>
</reference>
<dbReference type="Proteomes" id="UP000585272">
    <property type="component" value="Unassembled WGS sequence"/>
</dbReference>
<dbReference type="PANTHER" id="PTHR43842:SF2">
    <property type="entry name" value="PROPIONYL-COA CARBOXYLASE BETA CHAIN, MITOCHONDRIAL"/>
    <property type="match status" value="1"/>
</dbReference>
<dbReference type="EC" id="6.4.1.3" evidence="4"/>
<organism evidence="4 5">
    <name type="scientific">Conexibacter arvalis</name>
    <dbReference type="NCBI Taxonomy" id="912552"/>
    <lineage>
        <taxon>Bacteria</taxon>
        <taxon>Bacillati</taxon>
        <taxon>Actinomycetota</taxon>
        <taxon>Thermoleophilia</taxon>
        <taxon>Solirubrobacterales</taxon>
        <taxon>Conexibacteraceae</taxon>
        <taxon>Conexibacter</taxon>
    </lineage>
</organism>
<dbReference type="InterPro" id="IPR011763">
    <property type="entry name" value="COA_CT_C"/>
</dbReference>
<dbReference type="SUPFAM" id="SSF52096">
    <property type="entry name" value="ClpP/crotonase"/>
    <property type="match status" value="2"/>
</dbReference>
<dbReference type="GO" id="GO:0004658">
    <property type="term" value="F:propionyl-CoA carboxylase activity"/>
    <property type="evidence" value="ECO:0007669"/>
    <property type="project" value="UniProtKB-EC"/>
</dbReference>
<evidence type="ECO:0000256" key="1">
    <source>
        <dbReference type="ARBA" id="ARBA00006102"/>
    </source>
</evidence>
<dbReference type="InterPro" id="IPR034733">
    <property type="entry name" value="AcCoA_carboxyl_beta"/>
</dbReference>